<dbReference type="EMBL" id="QRBI01000095">
    <property type="protein sequence ID" value="RMC19521.1"/>
    <property type="molecule type" value="Genomic_DNA"/>
</dbReference>
<organism evidence="1 2">
    <name type="scientific">Hirundo rustica rustica</name>
    <dbReference type="NCBI Taxonomy" id="333673"/>
    <lineage>
        <taxon>Eukaryota</taxon>
        <taxon>Metazoa</taxon>
        <taxon>Chordata</taxon>
        <taxon>Craniata</taxon>
        <taxon>Vertebrata</taxon>
        <taxon>Euteleostomi</taxon>
        <taxon>Archelosauria</taxon>
        <taxon>Archosauria</taxon>
        <taxon>Dinosauria</taxon>
        <taxon>Saurischia</taxon>
        <taxon>Theropoda</taxon>
        <taxon>Coelurosauria</taxon>
        <taxon>Aves</taxon>
        <taxon>Neognathae</taxon>
        <taxon>Neoaves</taxon>
        <taxon>Telluraves</taxon>
        <taxon>Australaves</taxon>
        <taxon>Passeriformes</taxon>
        <taxon>Sylvioidea</taxon>
        <taxon>Hirundinidae</taxon>
        <taxon>Hirundo</taxon>
    </lineage>
</organism>
<protein>
    <submittedName>
        <fullName evidence="1">Uncharacterized protein</fullName>
    </submittedName>
</protein>
<dbReference type="AlphaFoldDB" id="A0A3M0L386"/>
<comment type="caution">
    <text evidence="1">The sequence shown here is derived from an EMBL/GenBank/DDBJ whole genome shotgun (WGS) entry which is preliminary data.</text>
</comment>
<evidence type="ECO:0000313" key="1">
    <source>
        <dbReference type="EMBL" id="RMC19521.1"/>
    </source>
</evidence>
<gene>
    <name evidence="1" type="ORF">DUI87_04133</name>
</gene>
<accession>A0A3M0L386</accession>
<name>A0A3M0L386_HIRRU</name>
<proteinExistence type="predicted"/>
<keyword evidence="2" id="KW-1185">Reference proteome</keyword>
<reference evidence="1 2" key="1">
    <citation type="submission" date="2018-07" db="EMBL/GenBank/DDBJ databases">
        <title>A high quality draft genome assembly of the barn swallow (H. rustica rustica).</title>
        <authorList>
            <person name="Formenti G."/>
            <person name="Chiara M."/>
            <person name="Poveda L."/>
            <person name="Francoijs K.-J."/>
            <person name="Bonisoli-Alquati A."/>
            <person name="Canova L."/>
            <person name="Gianfranceschi L."/>
            <person name="Horner D.S."/>
            <person name="Saino N."/>
        </authorList>
    </citation>
    <scope>NUCLEOTIDE SEQUENCE [LARGE SCALE GENOMIC DNA]</scope>
    <source>
        <strain evidence="1">Chelidonia</strain>
        <tissue evidence="1">Blood</tissue>
    </source>
</reference>
<sequence>MFDHHLEDMPPDVQPKFPWSSFNMYLHAMSQEEELNISLLSLLRKLQGAARSPHTPFSPIQTSPESSTTHHRYFFQLFIREMNADIEHKYNKKKKKKKKI</sequence>
<dbReference type="Proteomes" id="UP000269221">
    <property type="component" value="Unassembled WGS sequence"/>
</dbReference>
<evidence type="ECO:0000313" key="2">
    <source>
        <dbReference type="Proteomes" id="UP000269221"/>
    </source>
</evidence>